<name>A0A2G8K9X1_STIJA</name>
<evidence type="ECO:0000256" key="10">
    <source>
        <dbReference type="SAM" id="SignalP"/>
    </source>
</evidence>
<accession>A0A2G8K9X1</accession>
<dbReference type="GO" id="GO:0004674">
    <property type="term" value="F:protein serine/threonine kinase activity"/>
    <property type="evidence" value="ECO:0007669"/>
    <property type="project" value="UniProtKB-KW"/>
</dbReference>
<feature type="region of interest" description="Disordered" evidence="9">
    <location>
        <begin position="488"/>
        <end position="510"/>
    </location>
</feature>
<evidence type="ECO:0000256" key="1">
    <source>
        <dbReference type="ARBA" id="ARBA00012513"/>
    </source>
</evidence>
<feature type="compositionally biased region" description="Acidic residues" evidence="9">
    <location>
        <begin position="178"/>
        <end position="199"/>
    </location>
</feature>
<keyword evidence="6" id="KW-0067">ATP-binding</keyword>
<reference evidence="12 13" key="1">
    <citation type="journal article" date="2017" name="PLoS Biol.">
        <title>The sea cucumber genome provides insights into morphological evolution and visceral regeneration.</title>
        <authorList>
            <person name="Zhang X."/>
            <person name="Sun L."/>
            <person name="Yuan J."/>
            <person name="Sun Y."/>
            <person name="Gao Y."/>
            <person name="Zhang L."/>
            <person name="Li S."/>
            <person name="Dai H."/>
            <person name="Hamel J.F."/>
            <person name="Liu C."/>
            <person name="Yu Y."/>
            <person name="Liu S."/>
            <person name="Lin W."/>
            <person name="Guo K."/>
            <person name="Jin S."/>
            <person name="Xu P."/>
            <person name="Storey K.B."/>
            <person name="Huan P."/>
            <person name="Zhang T."/>
            <person name="Zhou Y."/>
            <person name="Zhang J."/>
            <person name="Lin C."/>
            <person name="Li X."/>
            <person name="Xing L."/>
            <person name="Huo D."/>
            <person name="Sun M."/>
            <person name="Wang L."/>
            <person name="Mercier A."/>
            <person name="Li F."/>
            <person name="Yang H."/>
            <person name="Xiang J."/>
        </authorList>
    </citation>
    <scope>NUCLEOTIDE SEQUENCE [LARGE SCALE GENOMIC DNA]</scope>
    <source>
        <strain evidence="12">Shaxun</strain>
        <tissue evidence="12">Muscle</tissue>
    </source>
</reference>
<feature type="region of interest" description="Disordered" evidence="9">
    <location>
        <begin position="157"/>
        <end position="359"/>
    </location>
</feature>
<keyword evidence="10" id="KW-0732">Signal</keyword>
<keyword evidence="13" id="KW-1185">Reference proteome</keyword>
<feature type="compositionally biased region" description="Basic residues" evidence="9">
    <location>
        <begin position="280"/>
        <end position="293"/>
    </location>
</feature>
<keyword evidence="2" id="KW-0723">Serine/threonine-protein kinase</keyword>
<dbReference type="STRING" id="307972.A0A2G8K9X1"/>
<dbReference type="EMBL" id="MRZV01000752">
    <property type="protein sequence ID" value="PIK44804.1"/>
    <property type="molecule type" value="Genomic_DNA"/>
</dbReference>
<dbReference type="EC" id="2.7.11.1" evidence="1"/>
<dbReference type="InterPro" id="IPR011009">
    <property type="entry name" value="Kinase-like_dom_sf"/>
</dbReference>
<dbReference type="SUPFAM" id="SSF56112">
    <property type="entry name" value="Protein kinase-like (PK-like)"/>
    <property type="match status" value="1"/>
</dbReference>
<feature type="region of interest" description="Disordered" evidence="9">
    <location>
        <begin position="445"/>
        <end position="466"/>
    </location>
</feature>
<feature type="domain" description="Protein kinase" evidence="11">
    <location>
        <begin position="1"/>
        <end position="146"/>
    </location>
</feature>
<dbReference type="AlphaFoldDB" id="A0A2G8K9X1"/>
<evidence type="ECO:0000256" key="9">
    <source>
        <dbReference type="SAM" id="MobiDB-lite"/>
    </source>
</evidence>
<comment type="catalytic activity">
    <reaction evidence="7">
        <text>L-threonyl-[protein] + ATP = O-phospho-L-threonyl-[protein] + ADP + H(+)</text>
        <dbReference type="Rhea" id="RHEA:46608"/>
        <dbReference type="Rhea" id="RHEA-COMP:11060"/>
        <dbReference type="Rhea" id="RHEA-COMP:11605"/>
        <dbReference type="ChEBI" id="CHEBI:15378"/>
        <dbReference type="ChEBI" id="CHEBI:30013"/>
        <dbReference type="ChEBI" id="CHEBI:30616"/>
        <dbReference type="ChEBI" id="CHEBI:61977"/>
        <dbReference type="ChEBI" id="CHEBI:456216"/>
        <dbReference type="EC" id="2.7.11.1"/>
    </reaction>
</comment>
<comment type="caution">
    <text evidence="12">The sequence shown here is derived from an EMBL/GenBank/DDBJ whole genome shotgun (WGS) entry which is preliminary data.</text>
</comment>
<dbReference type="PANTHER" id="PTHR24361:SF433">
    <property type="entry name" value="PROTEIN KINASE DOMAIN-CONTAINING PROTEIN"/>
    <property type="match status" value="1"/>
</dbReference>
<dbReference type="GO" id="GO:0005524">
    <property type="term" value="F:ATP binding"/>
    <property type="evidence" value="ECO:0007669"/>
    <property type="project" value="UniProtKB-KW"/>
</dbReference>
<comment type="catalytic activity">
    <reaction evidence="8">
        <text>L-seryl-[protein] + ATP = O-phospho-L-seryl-[protein] + ADP + H(+)</text>
        <dbReference type="Rhea" id="RHEA:17989"/>
        <dbReference type="Rhea" id="RHEA-COMP:9863"/>
        <dbReference type="Rhea" id="RHEA-COMP:11604"/>
        <dbReference type="ChEBI" id="CHEBI:15378"/>
        <dbReference type="ChEBI" id="CHEBI:29999"/>
        <dbReference type="ChEBI" id="CHEBI:30616"/>
        <dbReference type="ChEBI" id="CHEBI:83421"/>
        <dbReference type="ChEBI" id="CHEBI:456216"/>
        <dbReference type="EC" id="2.7.11.1"/>
    </reaction>
</comment>
<dbReference type="PANTHER" id="PTHR24361">
    <property type="entry name" value="MITOGEN-ACTIVATED KINASE KINASE KINASE"/>
    <property type="match status" value="1"/>
</dbReference>
<feature type="signal peptide" evidence="10">
    <location>
        <begin position="1"/>
        <end position="22"/>
    </location>
</feature>
<dbReference type="Pfam" id="PF00069">
    <property type="entry name" value="Pkinase"/>
    <property type="match status" value="1"/>
</dbReference>
<keyword evidence="5" id="KW-0418">Kinase</keyword>
<evidence type="ECO:0000313" key="13">
    <source>
        <dbReference type="Proteomes" id="UP000230750"/>
    </source>
</evidence>
<evidence type="ECO:0000256" key="3">
    <source>
        <dbReference type="ARBA" id="ARBA00022679"/>
    </source>
</evidence>
<evidence type="ECO:0000256" key="6">
    <source>
        <dbReference type="ARBA" id="ARBA00022840"/>
    </source>
</evidence>
<dbReference type="InterPro" id="IPR000719">
    <property type="entry name" value="Prot_kinase_dom"/>
</dbReference>
<dbReference type="PROSITE" id="PS50011">
    <property type="entry name" value="PROTEIN_KINASE_DOM"/>
    <property type="match status" value="1"/>
</dbReference>
<organism evidence="12 13">
    <name type="scientific">Stichopus japonicus</name>
    <name type="common">Sea cucumber</name>
    <dbReference type="NCBI Taxonomy" id="307972"/>
    <lineage>
        <taxon>Eukaryota</taxon>
        <taxon>Metazoa</taxon>
        <taxon>Echinodermata</taxon>
        <taxon>Eleutherozoa</taxon>
        <taxon>Echinozoa</taxon>
        <taxon>Holothuroidea</taxon>
        <taxon>Aspidochirotacea</taxon>
        <taxon>Aspidochirotida</taxon>
        <taxon>Stichopodidae</taxon>
        <taxon>Apostichopus</taxon>
    </lineage>
</organism>
<evidence type="ECO:0000259" key="11">
    <source>
        <dbReference type="PROSITE" id="PS50011"/>
    </source>
</evidence>
<feature type="compositionally biased region" description="Polar residues" evidence="9">
    <location>
        <begin position="238"/>
        <end position="252"/>
    </location>
</feature>
<feature type="compositionally biased region" description="Polar residues" evidence="9">
    <location>
        <begin position="219"/>
        <end position="231"/>
    </location>
</feature>
<feature type="compositionally biased region" description="Polar residues" evidence="9">
    <location>
        <begin position="500"/>
        <end position="510"/>
    </location>
</feature>
<evidence type="ECO:0000256" key="4">
    <source>
        <dbReference type="ARBA" id="ARBA00022741"/>
    </source>
</evidence>
<feature type="chain" id="PRO_5013970299" description="non-specific serine/threonine protein kinase" evidence="10">
    <location>
        <begin position="23"/>
        <end position="510"/>
    </location>
</feature>
<protein>
    <recommendedName>
        <fullName evidence="1">non-specific serine/threonine protein kinase</fullName>
        <ecNumber evidence="1">2.7.11.1</ecNumber>
    </recommendedName>
</protein>
<evidence type="ECO:0000256" key="2">
    <source>
        <dbReference type="ARBA" id="ARBA00022527"/>
    </source>
</evidence>
<evidence type="ECO:0000313" key="12">
    <source>
        <dbReference type="EMBL" id="PIK44804.1"/>
    </source>
</evidence>
<feature type="compositionally biased region" description="Basic and acidic residues" evidence="9">
    <location>
        <begin position="300"/>
        <end position="310"/>
    </location>
</feature>
<dbReference type="InterPro" id="IPR053235">
    <property type="entry name" value="Ser_Thr_kinase"/>
</dbReference>
<keyword evidence="4" id="KW-0547">Nucleotide-binding</keyword>
<gene>
    <name evidence="12" type="ORF">BSL78_18330</name>
</gene>
<evidence type="ECO:0000256" key="8">
    <source>
        <dbReference type="ARBA" id="ARBA00048679"/>
    </source>
</evidence>
<evidence type="ECO:0000256" key="5">
    <source>
        <dbReference type="ARBA" id="ARBA00022777"/>
    </source>
</evidence>
<keyword evidence="3" id="KW-0808">Transferase</keyword>
<dbReference type="GO" id="GO:0005737">
    <property type="term" value="C:cytoplasm"/>
    <property type="evidence" value="ECO:0007669"/>
    <property type="project" value="TreeGrafter"/>
</dbReference>
<dbReference type="Proteomes" id="UP000230750">
    <property type="component" value="Unassembled WGS sequence"/>
</dbReference>
<proteinExistence type="predicted"/>
<sequence length="510" mass="55691">MTFSKLLCSIACFLFAFVLCTGRNVLLTAAQRVKVIDFNLAVPSPYEQNTMPVGDIHYLAPEVLDGVEQLTCKIDLWSAGIIIIALLRSLPQLDDCEKMAITGFHPLHCCHLRHCHPRLLNILELILQPDQRDRPAPQDLANHCVFQDDIHEILEDWPARPDDGVDDSPDWFPLDDHCSDDDNDGDDEDGDDNDGDDVEATIPPVSMQKSSPEPHPCLTSPSEQPSSSLDQSEALVQIPSTSHTVGDNSNNGPRYGRGTNPCRQGDGLSRGGDDDSQGVKRGRGTRGKDRKVRVQIAASFRDDTTKHRQEQGTGPSSTEIDCGVGDEATTGQECRNDPSLVDERPITQQTHAAEYRTPGEFLGAERGALGAERGALGAEGGAVGGLLGAEGGALRTAGGARRHHGKHHPNVSMGSLADIFGPLEVNEITQTSRLDRGREGHNVLRDHHQQQRRSVRQSYTQATGSNDFKDLCDGPYCYPVDWLYENDDPQATVEERDQSGNRSTAMSSPK</sequence>
<dbReference type="Gene3D" id="1.10.510.10">
    <property type="entry name" value="Transferase(Phosphotransferase) domain 1"/>
    <property type="match status" value="1"/>
</dbReference>
<evidence type="ECO:0000256" key="7">
    <source>
        <dbReference type="ARBA" id="ARBA00047899"/>
    </source>
</evidence>